<feature type="coiled-coil region" evidence="1">
    <location>
        <begin position="97"/>
        <end position="235"/>
    </location>
</feature>
<accession>A0AA88LFN0</accession>
<feature type="region of interest" description="Disordered" evidence="2">
    <location>
        <begin position="661"/>
        <end position="682"/>
    </location>
</feature>
<sequence length="682" mass="79453">MNMINPELRTRSLFVEEGEEMKQFVKGNNRAIEIENEDVDLKNSNKKLSENLERICTSEQGVERLRWIFKIPMSRNNKLYEKLCLVEPLLNQYTTKNKRLLDDIEGVQALVQKERDELINSISDLQKGDSLRDSKTERLNSLVKELRHKIKDFESLKNMVRQLEAQKESFDVIKSKKNTDVESSRHSDLISELECLSDAKSQLERKLALFDVQHREEVEELRKQLTRNHEMADAALNANGQVADKTETSKNLRNDVVSAEEVEALKKRHRRENEDLQQNLDEALESVNNSDTEYRELINQNERAIQRLTQREEKNTIEFETTKTRKVLAEKEEDILRKMQLEKEVKSLYESNNELEAESLTKTESLLGDIKHLNDTEKILKEEKNVMELDKTRKLLIKKEDEKKLLEKEVRSLNEGNYDLEADSLNSNEIIKERDYRLAEVEAENSALKNSQNIGKDMLNEPLKESEKDVALAASDIQNLQIKLEGLRNESDSSRTASNLLEDIIRSKDLEVKSQRGDFDQLKNQMNDLREEKNGVEPELVRTRKLLAEKEDEILKKISVEKEVNSLYERISELEAEIAEKLKATKDIEQLKNEEHIHSEEMNMINPELRTRSIFVEEGEEMKQFVKGVKSLDESNCEPESESLKNIELQKNRAIEIKNEDVDLTNSNKKLSENFRGSKTRQ</sequence>
<reference evidence="3" key="1">
    <citation type="submission" date="2023-07" db="EMBL/GenBank/DDBJ databases">
        <title>Chromosome-level genome assembly of Artemia franciscana.</title>
        <authorList>
            <person name="Jo E."/>
        </authorList>
    </citation>
    <scope>NUCLEOTIDE SEQUENCE</scope>
    <source>
        <tissue evidence="3">Whole body</tissue>
    </source>
</reference>
<organism evidence="3 4">
    <name type="scientific">Artemia franciscana</name>
    <name type="common">Brine shrimp</name>
    <name type="synonym">Artemia sanfranciscana</name>
    <dbReference type="NCBI Taxonomy" id="6661"/>
    <lineage>
        <taxon>Eukaryota</taxon>
        <taxon>Metazoa</taxon>
        <taxon>Ecdysozoa</taxon>
        <taxon>Arthropoda</taxon>
        <taxon>Crustacea</taxon>
        <taxon>Branchiopoda</taxon>
        <taxon>Anostraca</taxon>
        <taxon>Artemiidae</taxon>
        <taxon>Artemia</taxon>
    </lineage>
</organism>
<dbReference type="AlphaFoldDB" id="A0AA88LFN0"/>
<evidence type="ECO:0000313" key="4">
    <source>
        <dbReference type="Proteomes" id="UP001187531"/>
    </source>
</evidence>
<feature type="coiled-coil region" evidence="1">
    <location>
        <begin position="259"/>
        <end position="314"/>
    </location>
</feature>
<name>A0AA88LFN0_ARTSF</name>
<evidence type="ECO:0000256" key="2">
    <source>
        <dbReference type="SAM" id="MobiDB-lite"/>
    </source>
</evidence>
<comment type="caution">
    <text evidence="3">The sequence shown here is derived from an EMBL/GenBank/DDBJ whole genome shotgun (WGS) entry which is preliminary data.</text>
</comment>
<dbReference type="EMBL" id="JAVRJZ010000008">
    <property type="protein sequence ID" value="KAK2719835.1"/>
    <property type="molecule type" value="Genomic_DNA"/>
</dbReference>
<evidence type="ECO:0000256" key="1">
    <source>
        <dbReference type="SAM" id="Coils"/>
    </source>
</evidence>
<proteinExistence type="predicted"/>
<feature type="coiled-coil region" evidence="1">
    <location>
        <begin position="389"/>
        <end position="416"/>
    </location>
</feature>
<feature type="coiled-coil region" evidence="1">
    <location>
        <begin position="463"/>
        <end position="594"/>
    </location>
</feature>
<keyword evidence="4" id="KW-1185">Reference proteome</keyword>
<keyword evidence="1" id="KW-0175">Coiled coil</keyword>
<evidence type="ECO:0000313" key="3">
    <source>
        <dbReference type="EMBL" id="KAK2719835.1"/>
    </source>
</evidence>
<dbReference type="Proteomes" id="UP001187531">
    <property type="component" value="Unassembled WGS sequence"/>
</dbReference>
<gene>
    <name evidence="3" type="ORF">QYM36_005342</name>
</gene>
<protein>
    <submittedName>
        <fullName evidence="3">Uncharacterized protein</fullName>
    </submittedName>
</protein>